<dbReference type="PROSITE" id="PS51257">
    <property type="entry name" value="PROKAR_LIPOPROTEIN"/>
    <property type="match status" value="1"/>
</dbReference>
<accession>A0A829HFK0</accession>
<comment type="caution">
    <text evidence="2">The sequence shown here is derived from an EMBL/GenBank/DDBJ whole genome shotgun (WGS) entry which is preliminary data.</text>
</comment>
<keyword evidence="3" id="KW-1185">Reference proteome</keyword>
<dbReference type="AlphaFoldDB" id="A0A829HFK0"/>
<evidence type="ECO:0008006" key="4">
    <source>
        <dbReference type="Google" id="ProtNLM"/>
    </source>
</evidence>
<keyword evidence="1" id="KW-0812">Transmembrane</keyword>
<proteinExistence type="predicted"/>
<evidence type="ECO:0000256" key="1">
    <source>
        <dbReference type="SAM" id="Phobius"/>
    </source>
</evidence>
<reference evidence="2 3" key="1">
    <citation type="submission" date="2013-06" db="EMBL/GenBank/DDBJ databases">
        <title>The Genome Sequence of Acinetobacter gyllenbergii CIP 110306.</title>
        <authorList>
            <consortium name="The Broad Institute Genome Sequencing Platform"/>
            <consortium name="The Broad Institute Genome Sequencing Center for Infectious Disease"/>
            <person name="Cerqueira G."/>
            <person name="Feldgarden M."/>
            <person name="Courvalin P."/>
            <person name="Perichon B."/>
            <person name="Grillot-Courvalin C."/>
            <person name="Clermont D."/>
            <person name="Rocha E."/>
            <person name="Yoon E.-J."/>
            <person name="Nemec A."/>
            <person name="Young S.K."/>
            <person name="Zeng Q."/>
            <person name="Gargeya S."/>
            <person name="Fitzgerald M."/>
            <person name="Abouelleil A."/>
            <person name="Alvarado L."/>
            <person name="Berlin A.M."/>
            <person name="Chapman S.B."/>
            <person name="Dewar J."/>
            <person name="Goldberg J."/>
            <person name="Griggs A."/>
            <person name="Gujja S."/>
            <person name="Hansen M."/>
            <person name="Howarth C."/>
            <person name="Imamovic A."/>
            <person name="Larimer J."/>
            <person name="McCowan C."/>
            <person name="Murphy C."/>
            <person name="Pearson M."/>
            <person name="Priest M."/>
            <person name="Roberts A."/>
            <person name="Saif S."/>
            <person name="Shea T."/>
            <person name="Sykes S."/>
            <person name="Wortman J."/>
            <person name="Nusbaum C."/>
            <person name="Birren B."/>
        </authorList>
    </citation>
    <scope>NUCLEOTIDE SEQUENCE [LARGE SCALE GENOMIC DNA]</scope>
    <source>
        <strain evidence="2 3">CIP 110306</strain>
    </source>
</reference>
<dbReference type="RefSeq" id="WP_016541770.1">
    <property type="nucleotide sequence ID" value="NZ_ASQH01000012.1"/>
</dbReference>
<evidence type="ECO:0000313" key="2">
    <source>
        <dbReference type="EMBL" id="EPF79641.1"/>
    </source>
</evidence>
<keyword evidence="1" id="KW-1133">Transmembrane helix</keyword>
<evidence type="ECO:0000313" key="3">
    <source>
        <dbReference type="Proteomes" id="UP000014523"/>
    </source>
</evidence>
<name>A0A829HFK0_9GAMM</name>
<feature type="transmembrane region" description="Helical" evidence="1">
    <location>
        <begin position="12"/>
        <end position="29"/>
    </location>
</feature>
<organism evidence="2 3">
    <name type="scientific">Acinetobacter gyllenbergii CIP 110306 = MTCC 11365</name>
    <dbReference type="NCBI Taxonomy" id="1217657"/>
    <lineage>
        <taxon>Bacteria</taxon>
        <taxon>Pseudomonadati</taxon>
        <taxon>Pseudomonadota</taxon>
        <taxon>Gammaproteobacteria</taxon>
        <taxon>Moraxellales</taxon>
        <taxon>Moraxellaceae</taxon>
        <taxon>Acinetobacter</taxon>
    </lineage>
</organism>
<protein>
    <recommendedName>
        <fullName evidence="4">Lipoprotein</fullName>
    </recommendedName>
</protein>
<sequence length="166" mass="19095">MFRISFWDEILVVLKQISMLLLLVFLLGCKEKQVEDFKYEVSGHQLCAVKTNDINTASEFGLFDSSFHSQGNSFDEQMSVEIYHESLDNLSNKESRHIFCFDTSKLKDGVLETQIRLEIKKGKYLRQYEFINYSCLSSFGSELNLSKDQVVQVCSSKGTVFTNNRG</sequence>
<dbReference type="EMBL" id="ATGG01000019">
    <property type="protein sequence ID" value="EPF79641.1"/>
    <property type="molecule type" value="Genomic_DNA"/>
</dbReference>
<keyword evidence="1" id="KW-0472">Membrane</keyword>
<dbReference type="Proteomes" id="UP000014523">
    <property type="component" value="Unassembled WGS sequence"/>
</dbReference>
<gene>
    <name evidence="2" type="ORF">F957_02507</name>
</gene>